<organism evidence="1 2">
    <name type="scientific">Robiginitalea aurantiaca</name>
    <dbReference type="NCBI Taxonomy" id="3056915"/>
    <lineage>
        <taxon>Bacteria</taxon>
        <taxon>Pseudomonadati</taxon>
        <taxon>Bacteroidota</taxon>
        <taxon>Flavobacteriia</taxon>
        <taxon>Flavobacteriales</taxon>
        <taxon>Flavobacteriaceae</taxon>
        <taxon>Robiginitalea</taxon>
    </lineage>
</organism>
<protein>
    <submittedName>
        <fullName evidence="1">DUF4230 domain-containing protein</fullName>
    </submittedName>
</protein>
<dbReference type="Proteomes" id="UP001174839">
    <property type="component" value="Unassembled WGS sequence"/>
</dbReference>
<evidence type="ECO:0000313" key="1">
    <source>
        <dbReference type="EMBL" id="MDM9630351.1"/>
    </source>
</evidence>
<reference evidence="1" key="1">
    <citation type="submission" date="2023-06" db="EMBL/GenBank/DDBJ databases">
        <title>Robiginitalea aurantiacus sp. nov. and Algoriphagus sediminis sp. nov., isolated from coastal sediment.</title>
        <authorList>
            <person name="Zhou Z.Y."/>
            <person name="An J."/>
            <person name="Jia Y.W."/>
            <person name="Du Z.J."/>
        </authorList>
    </citation>
    <scope>NUCLEOTIDE SEQUENCE</scope>
    <source>
        <strain evidence="1">M39</strain>
    </source>
</reference>
<keyword evidence="2" id="KW-1185">Reference proteome</keyword>
<proteinExistence type="predicted"/>
<name>A0ABT7WBQ6_9FLAO</name>
<dbReference type="EMBL" id="JAUDUY010000001">
    <property type="protein sequence ID" value="MDM9630351.1"/>
    <property type="molecule type" value="Genomic_DNA"/>
</dbReference>
<gene>
    <name evidence="1" type="ORF">QU605_02640</name>
</gene>
<evidence type="ECO:0000313" key="2">
    <source>
        <dbReference type="Proteomes" id="UP001174839"/>
    </source>
</evidence>
<accession>A0ABT7WBQ6</accession>
<dbReference type="RefSeq" id="WP_289723710.1">
    <property type="nucleotide sequence ID" value="NZ_JAUDUY010000001.1"/>
</dbReference>
<dbReference type="InterPro" id="IPR025324">
    <property type="entry name" value="DUF4230"/>
</dbReference>
<comment type="caution">
    <text evidence="1">The sequence shown here is derived from an EMBL/GenBank/DDBJ whole genome shotgun (WGS) entry which is preliminary data.</text>
</comment>
<dbReference type="Pfam" id="PF14014">
    <property type="entry name" value="DUF4230"/>
    <property type="match status" value="1"/>
</dbReference>
<sequence length="221" mass="25240">MAELALGLLIGALLMYWGYSLLNIKKQKELTIQQSSVLLEKVRSVCKLISVEGDFAEIYRYENRKGHFMNLFSSKKKALIVINAKANIGYDFKKLKVSADPERKKIILGNFPPPEILSIEPELEFYDIRNDIFNAFTPDDMTSMNKEAKLRIREKIPESGLMETANHEMLEAILFMEKIVETLGWKLDYEALKLDGPVEQLLNPSAKSYTKAERGESKSTN</sequence>